<evidence type="ECO:0000256" key="4">
    <source>
        <dbReference type="ARBA" id="ARBA00022840"/>
    </source>
</evidence>
<evidence type="ECO:0000313" key="7">
    <source>
        <dbReference type="Proteomes" id="UP000682111"/>
    </source>
</evidence>
<dbReference type="PROSITE" id="PS50893">
    <property type="entry name" value="ABC_TRANSPORTER_2"/>
    <property type="match status" value="1"/>
</dbReference>
<evidence type="ECO:0000256" key="3">
    <source>
        <dbReference type="ARBA" id="ARBA00022741"/>
    </source>
</evidence>
<reference evidence="6" key="1">
    <citation type="submission" date="2021-03" db="EMBL/GenBank/DDBJ databases">
        <title>Antimicrobial resistance genes in bacteria isolated from Japanese honey, and their potential for conferring macrolide and lincosamide resistance in the American foulbrood pathogen Paenibacillus larvae.</title>
        <authorList>
            <person name="Okamoto M."/>
            <person name="Kumagai M."/>
            <person name="Kanamori H."/>
            <person name="Takamatsu D."/>
        </authorList>
    </citation>
    <scope>NUCLEOTIDE SEQUENCE</scope>
    <source>
        <strain evidence="6">J27TS8</strain>
    </source>
</reference>
<evidence type="ECO:0000256" key="1">
    <source>
        <dbReference type="ARBA" id="ARBA00005417"/>
    </source>
</evidence>
<evidence type="ECO:0000259" key="5">
    <source>
        <dbReference type="PROSITE" id="PS50893"/>
    </source>
</evidence>
<dbReference type="InterPro" id="IPR003593">
    <property type="entry name" value="AAA+_ATPase"/>
</dbReference>
<feature type="domain" description="ABC transporter" evidence="5">
    <location>
        <begin position="6"/>
        <end position="229"/>
    </location>
</feature>
<dbReference type="RefSeq" id="WP_095309355.1">
    <property type="nucleotide sequence ID" value="NZ_BORC01000004.1"/>
</dbReference>
<keyword evidence="3" id="KW-0547">Nucleotide-binding</keyword>
<dbReference type="PANTHER" id="PTHR43335:SF4">
    <property type="entry name" value="ABC TRANSPORTER, ATP-BINDING PROTEIN"/>
    <property type="match status" value="1"/>
</dbReference>
<dbReference type="CDD" id="cd03268">
    <property type="entry name" value="ABC_BcrA_bacitracin_resist"/>
    <property type="match status" value="1"/>
</dbReference>
<dbReference type="InterPro" id="IPR003439">
    <property type="entry name" value="ABC_transporter-like_ATP-bd"/>
</dbReference>
<dbReference type="EMBL" id="BORC01000004">
    <property type="protein sequence ID" value="GIN62662.1"/>
    <property type="molecule type" value="Genomic_DNA"/>
</dbReference>
<dbReference type="InterPro" id="IPR022501">
    <property type="entry name" value="ABC_Gallidermin_ATP-bd"/>
</dbReference>
<dbReference type="InterPro" id="IPR027417">
    <property type="entry name" value="P-loop_NTPase"/>
</dbReference>
<comment type="similarity">
    <text evidence="1">Belongs to the ABC transporter superfamily.</text>
</comment>
<dbReference type="SUPFAM" id="SSF52540">
    <property type="entry name" value="P-loop containing nucleoside triphosphate hydrolases"/>
    <property type="match status" value="1"/>
</dbReference>
<name>A0A920BUU4_9BACI</name>
<dbReference type="OrthoDB" id="9804819at2"/>
<gene>
    <name evidence="6" type="ORF">J27TS8_26550</name>
</gene>
<evidence type="ECO:0000313" key="6">
    <source>
        <dbReference type="EMBL" id="GIN62662.1"/>
    </source>
</evidence>
<evidence type="ECO:0000256" key="2">
    <source>
        <dbReference type="ARBA" id="ARBA00022448"/>
    </source>
</evidence>
<dbReference type="Proteomes" id="UP000682111">
    <property type="component" value="Unassembled WGS sequence"/>
</dbReference>
<protein>
    <submittedName>
        <fullName evidence="6">Lantibiotic ABC transporter ATP-binding protein</fullName>
    </submittedName>
</protein>
<dbReference type="GO" id="GO:0005524">
    <property type="term" value="F:ATP binding"/>
    <property type="evidence" value="ECO:0007669"/>
    <property type="project" value="UniProtKB-KW"/>
</dbReference>
<dbReference type="PANTHER" id="PTHR43335">
    <property type="entry name" value="ABC TRANSPORTER, ATP-BINDING PROTEIN"/>
    <property type="match status" value="1"/>
</dbReference>
<dbReference type="AlphaFoldDB" id="A0A920BUU4"/>
<keyword evidence="4 6" id="KW-0067">ATP-binding</keyword>
<accession>A0A920BUU4</accession>
<proteinExistence type="inferred from homology"/>
<dbReference type="Pfam" id="PF00005">
    <property type="entry name" value="ABC_tran"/>
    <property type="match status" value="1"/>
</dbReference>
<dbReference type="Gene3D" id="3.40.50.300">
    <property type="entry name" value="P-loop containing nucleotide triphosphate hydrolases"/>
    <property type="match status" value="1"/>
</dbReference>
<organism evidence="6 7">
    <name type="scientific">Robertmurraya siralis</name>
    <dbReference type="NCBI Taxonomy" id="77777"/>
    <lineage>
        <taxon>Bacteria</taxon>
        <taxon>Bacillati</taxon>
        <taxon>Bacillota</taxon>
        <taxon>Bacilli</taxon>
        <taxon>Bacillales</taxon>
        <taxon>Bacillaceae</taxon>
        <taxon>Robertmurraya</taxon>
    </lineage>
</organism>
<keyword evidence="7" id="KW-1185">Reference proteome</keyword>
<sequence>METVLLKTKNLTKKFGKELAVSDVSLTVYKNSIYGLLGPNGAGKSTTLKIITGILRNTSGEIFFDGHKWRRSDLKNIGSLIESPPLYDNLTAFENIKVHATLLGLPEERIHTVLKIVDMQHVGKKRAGQFSMGMKQRLGIAIALLNHPKLLILDEPTNGLDPIGIQELRELIRSFPQEGITVILSSHILSEVEQIADYIGIISDGYLGYEGEINKSGNLEQLFMEVVKKSREKEGMKR</sequence>
<dbReference type="NCBIfam" id="TIGR03740">
    <property type="entry name" value="galliderm_ABC"/>
    <property type="match status" value="1"/>
</dbReference>
<comment type="caution">
    <text evidence="6">The sequence shown here is derived from an EMBL/GenBank/DDBJ whole genome shotgun (WGS) entry which is preliminary data.</text>
</comment>
<dbReference type="SMART" id="SM00382">
    <property type="entry name" value="AAA"/>
    <property type="match status" value="1"/>
</dbReference>
<keyword evidence="2" id="KW-0813">Transport</keyword>
<dbReference type="GO" id="GO:0016887">
    <property type="term" value="F:ATP hydrolysis activity"/>
    <property type="evidence" value="ECO:0007669"/>
    <property type="project" value="InterPro"/>
</dbReference>